<keyword evidence="5" id="KW-0833">Ubl conjugation pathway</keyword>
<dbReference type="EMBL" id="JH992967">
    <property type="protein sequence ID" value="EKX54325.1"/>
    <property type="molecule type" value="Genomic_DNA"/>
</dbReference>
<reference evidence="10" key="3">
    <citation type="submission" date="2016-03" db="UniProtKB">
        <authorList>
            <consortium name="EnsemblProtists"/>
        </authorList>
    </citation>
    <scope>IDENTIFICATION</scope>
</reference>
<dbReference type="eggNOG" id="KOG3054">
    <property type="taxonomic scope" value="Eukaryota"/>
</dbReference>
<evidence type="ECO:0000256" key="5">
    <source>
        <dbReference type="ARBA" id="ARBA00022786"/>
    </source>
</evidence>
<evidence type="ECO:0000256" key="8">
    <source>
        <dbReference type="ARBA" id="ARBA00023136"/>
    </source>
</evidence>
<keyword evidence="4" id="KW-0812">Transmembrane</keyword>
<dbReference type="PaxDb" id="55529-EKX54325"/>
<dbReference type="SUPFAM" id="SSF46785">
    <property type="entry name" value="Winged helix' DNA-binding domain"/>
    <property type="match status" value="1"/>
</dbReference>
<dbReference type="InterPro" id="IPR019153">
    <property type="entry name" value="DDRGK_dom-contain"/>
</dbReference>
<name>L1K1L6_GUITC</name>
<evidence type="ECO:0000313" key="11">
    <source>
        <dbReference type="Proteomes" id="UP000011087"/>
    </source>
</evidence>
<keyword evidence="8" id="KW-0472">Membrane</keyword>
<evidence type="ECO:0000256" key="3">
    <source>
        <dbReference type="ARBA" id="ARBA00018218"/>
    </source>
</evidence>
<dbReference type="Proteomes" id="UP000011087">
    <property type="component" value="Unassembled WGS sequence"/>
</dbReference>
<dbReference type="AlphaFoldDB" id="L1K1L6"/>
<keyword evidence="6" id="KW-0256">Endoplasmic reticulum</keyword>
<dbReference type="EnsemblProtists" id="EKX54325">
    <property type="protein sequence ID" value="EKX54325"/>
    <property type="gene ID" value="GUITHDRAFT_149979"/>
</dbReference>
<proteinExistence type="inferred from homology"/>
<dbReference type="GeneID" id="17311103"/>
<evidence type="ECO:0000256" key="6">
    <source>
        <dbReference type="ARBA" id="ARBA00022824"/>
    </source>
</evidence>
<protein>
    <recommendedName>
        <fullName evidence="3">DDRGK domain-containing protein 1</fullName>
    </recommendedName>
</protein>
<dbReference type="STRING" id="905079.L1K1L6"/>
<dbReference type="PANTHER" id="PTHR48176">
    <property type="entry name" value="DDRGK DOMAIN-CONTAINING PROTEIN 1"/>
    <property type="match status" value="1"/>
</dbReference>
<dbReference type="OrthoDB" id="2285710at2759"/>
<evidence type="ECO:0000313" key="9">
    <source>
        <dbReference type="EMBL" id="EKX54325.1"/>
    </source>
</evidence>
<dbReference type="InterPro" id="IPR050899">
    <property type="entry name" value="DDRGK_domain-containing"/>
</dbReference>
<dbReference type="Gene3D" id="1.10.10.10">
    <property type="entry name" value="Winged helix-like DNA-binding domain superfamily/Winged helix DNA-binding domain"/>
    <property type="match status" value="1"/>
</dbReference>
<dbReference type="GO" id="GO:0044389">
    <property type="term" value="F:ubiquitin-like protein ligase binding"/>
    <property type="evidence" value="ECO:0007669"/>
    <property type="project" value="TreeGrafter"/>
</dbReference>
<gene>
    <name evidence="9" type="ORF">GUITHDRAFT_149979</name>
</gene>
<evidence type="ECO:0000256" key="2">
    <source>
        <dbReference type="ARBA" id="ARBA00009829"/>
    </source>
</evidence>
<accession>L1K1L6</accession>
<dbReference type="RefSeq" id="XP_005841305.1">
    <property type="nucleotide sequence ID" value="XM_005841248.1"/>
</dbReference>
<dbReference type="InterPro" id="IPR036390">
    <property type="entry name" value="WH_DNA-bd_sf"/>
</dbReference>
<evidence type="ECO:0000256" key="7">
    <source>
        <dbReference type="ARBA" id="ARBA00022989"/>
    </source>
</evidence>
<dbReference type="KEGG" id="gtt:GUITHDRAFT_149979"/>
<evidence type="ECO:0000313" key="10">
    <source>
        <dbReference type="EnsemblProtists" id="EKX54325"/>
    </source>
</evidence>
<organism evidence="9">
    <name type="scientific">Guillardia theta (strain CCMP2712)</name>
    <name type="common">Cryptophyte</name>
    <dbReference type="NCBI Taxonomy" id="905079"/>
    <lineage>
        <taxon>Eukaryota</taxon>
        <taxon>Cryptophyceae</taxon>
        <taxon>Pyrenomonadales</taxon>
        <taxon>Geminigeraceae</taxon>
        <taxon>Guillardia</taxon>
    </lineage>
</organism>
<keyword evidence="11" id="KW-1185">Reference proteome</keyword>
<dbReference type="GO" id="GO:0005789">
    <property type="term" value="C:endoplasmic reticulum membrane"/>
    <property type="evidence" value="ECO:0007669"/>
    <property type="project" value="UniProtKB-SubCell"/>
</dbReference>
<keyword evidence="7" id="KW-1133">Transmembrane helix</keyword>
<comment type="subcellular location">
    <subcellularLocation>
        <location evidence="1">Endoplasmic reticulum membrane</location>
        <topology evidence="1">Single-pass membrane protein</topology>
    </subcellularLocation>
</comment>
<dbReference type="HOGENOM" id="CLU_172870_0_0_1"/>
<dbReference type="FunFam" id="1.10.10.10:FF:000143">
    <property type="entry name" value="DDRGK domain-containing protein 1"/>
    <property type="match status" value="1"/>
</dbReference>
<dbReference type="SMART" id="SM01128">
    <property type="entry name" value="DDRGK"/>
    <property type="match status" value="1"/>
</dbReference>
<evidence type="ECO:0000256" key="1">
    <source>
        <dbReference type="ARBA" id="ARBA00004389"/>
    </source>
</evidence>
<reference evidence="9 11" key="1">
    <citation type="journal article" date="2012" name="Nature">
        <title>Algal genomes reveal evolutionary mosaicism and the fate of nucleomorphs.</title>
        <authorList>
            <consortium name="DOE Joint Genome Institute"/>
            <person name="Curtis B.A."/>
            <person name="Tanifuji G."/>
            <person name="Burki F."/>
            <person name="Gruber A."/>
            <person name="Irimia M."/>
            <person name="Maruyama S."/>
            <person name="Arias M.C."/>
            <person name="Ball S.G."/>
            <person name="Gile G.H."/>
            <person name="Hirakawa Y."/>
            <person name="Hopkins J.F."/>
            <person name="Kuo A."/>
            <person name="Rensing S.A."/>
            <person name="Schmutz J."/>
            <person name="Symeonidi A."/>
            <person name="Elias M."/>
            <person name="Eveleigh R.J."/>
            <person name="Herman E.K."/>
            <person name="Klute M.J."/>
            <person name="Nakayama T."/>
            <person name="Obornik M."/>
            <person name="Reyes-Prieto A."/>
            <person name="Armbrust E.V."/>
            <person name="Aves S.J."/>
            <person name="Beiko R.G."/>
            <person name="Coutinho P."/>
            <person name="Dacks J.B."/>
            <person name="Durnford D.G."/>
            <person name="Fast N.M."/>
            <person name="Green B.R."/>
            <person name="Grisdale C.J."/>
            <person name="Hempel F."/>
            <person name="Henrissat B."/>
            <person name="Hoppner M.P."/>
            <person name="Ishida K."/>
            <person name="Kim E."/>
            <person name="Koreny L."/>
            <person name="Kroth P.G."/>
            <person name="Liu Y."/>
            <person name="Malik S.B."/>
            <person name="Maier U.G."/>
            <person name="McRose D."/>
            <person name="Mock T."/>
            <person name="Neilson J.A."/>
            <person name="Onodera N.T."/>
            <person name="Poole A.M."/>
            <person name="Pritham E.J."/>
            <person name="Richards T.A."/>
            <person name="Rocap G."/>
            <person name="Roy S.W."/>
            <person name="Sarai C."/>
            <person name="Schaack S."/>
            <person name="Shirato S."/>
            <person name="Slamovits C.H."/>
            <person name="Spencer D.F."/>
            <person name="Suzuki S."/>
            <person name="Worden A.Z."/>
            <person name="Zauner S."/>
            <person name="Barry K."/>
            <person name="Bell C."/>
            <person name="Bharti A.K."/>
            <person name="Crow J.A."/>
            <person name="Grimwood J."/>
            <person name="Kramer R."/>
            <person name="Lindquist E."/>
            <person name="Lucas S."/>
            <person name="Salamov A."/>
            <person name="McFadden G.I."/>
            <person name="Lane C.E."/>
            <person name="Keeling P.J."/>
            <person name="Gray M.W."/>
            <person name="Grigoriev I.V."/>
            <person name="Archibald J.M."/>
        </authorList>
    </citation>
    <scope>NUCLEOTIDE SEQUENCE</scope>
    <source>
        <strain evidence="9 11">CCMP2712</strain>
    </source>
</reference>
<sequence length="111" mass="12382">MLQEFIDYLKAKKISPLDEVASEFKLKTQEVVNRVEGLEAMGRITGLLDDRGKFIYISTEEMEAVAKWIKLQGRIGVSDLAAESNRLVDLQPKEAVRTTIEGAVVEEAATQ</sequence>
<dbReference type="PANTHER" id="PTHR48176:SF1">
    <property type="entry name" value="DDRGK DOMAIN-CONTAINING PROTEIN 1"/>
    <property type="match status" value="1"/>
</dbReference>
<comment type="similarity">
    <text evidence="2">Belongs to the DDRGK1 family.</text>
</comment>
<reference evidence="11" key="2">
    <citation type="submission" date="2012-11" db="EMBL/GenBank/DDBJ databases">
        <authorList>
            <person name="Kuo A."/>
            <person name="Curtis B.A."/>
            <person name="Tanifuji G."/>
            <person name="Burki F."/>
            <person name="Gruber A."/>
            <person name="Irimia M."/>
            <person name="Maruyama S."/>
            <person name="Arias M.C."/>
            <person name="Ball S.G."/>
            <person name="Gile G.H."/>
            <person name="Hirakawa Y."/>
            <person name="Hopkins J.F."/>
            <person name="Rensing S.A."/>
            <person name="Schmutz J."/>
            <person name="Symeonidi A."/>
            <person name="Elias M."/>
            <person name="Eveleigh R.J."/>
            <person name="Herman E.K."/>
            <person name="Klute M.J."/>
            <person name="Nakayama T."/>
            <person name="Obornik M."/>
            <person name="Reyes-Prieto A."/>
            <person name="Armbrust E.V."/>
            <person name="Aves S.J."/>
            <person name="Beiko R.G."/>
            <person name="Coutinho P."/>
            <person name="Dacks J.B."/>
            <person name="Durnford D.G."/>
            <person name="Fast N.M."/>
            <person name="Green B.R."/>
            <person name="Grisdale C."/>
            <person name="Hempe F."/>
            <person name="Henrissat B."/>
            <person name="Hoppner M.P."/>
            <person name="Ishida K.-I."/>
            <person name="Kim E."/>
            <person name="Koreny L."/>
            <person name="Kroth P.G."/>
            <person name="Liu Y."/>
            <person name="Malik S.-B."/>
            <person name="Maier U.G."/>
            <person name="McRose D."/>
            <person name="Mock T."/>
            <person name="Neilson J.A."/>
            <person name="Onodera N.T."/>
            <person name="Poole A.M."/>
            <person name="Pritham E.J."/>
            <person name="Richards T.A."/>
            <person name="Rocap G."/>
            <person name="Roy S.W."/>
            <person name="Sarai C."/>
            <person name="Schaack S."/>
            <person name="Shirato S."/>
            <person name="Slamovits C.H."/>
            <person name="Spencer D.F."/>
            <person name="Suzuki S."/>
            <person name="Worden A.Z."/>
            <person name="Zauner S."/>
            <person name="Barry K."/>
            <person name="Bell C."/>
            <person name="Bharti A.K."/>
            <person name="Crow J.A."/>
            <person name="Grimwood J."/>
            <person name="Kramer R."/>
            <person name="Lindquist E."/>
            <person name="Lucas S."/>
            <person name="Salamov A."/>
            <person name="McFadden G.I."/>
            <person name="Lane C.E."/>
            <person name="Keeling P.J."/>
            <person name="Gray M.W."/>
            <person name="Grigoriev I.V."/>
            <person name="Archibald J.M."/>
        </authorList>
    </citation>
    <scope>NUCLEOTIDE SEQUENCE</scope>
    <source>
        <strain evidence="11">CCMP2712</strain>
    </source>
</reference>
<dbReference type="InterPro" id="IPR036388">
    <property type="entry name" value="WH-like_DNA-bd_sf"/>
</dbReference>
<evidence type="ECO:0000256" key="4">
    <source>
        <dbReference type="ARBA" id="ARBA00022692"/>
    </source>
</evidence>
<dbReference type="Pfam" id="PF09756">
    <property type="entry name" value="DDRGK"/>
    <property type="match status" value="1"/>
</dbReference>